<feature type="transmembrane region" description="Helical" evidence="5">
    <location>
        <begin position="65"/>
        <end position="86"/>
    </location>
</feature>
<keyword evidence="4 5" id="KW-0472">Membrane</keyword>
<accession>A0A0P6YK07</accession>
<dbReference type="GO" id="GO:0016020">
    <property type="term" value="C:membrane"/>
    <property type="evidence" value="ECO:0007669"/>
    <property type="project" value="UniProtKB-SubCell"/>
</dbReference>
<gene>
    <name evidence="6" type="ORF">SE18_17960</name>
</gene>
<dbReference type="OrthoDB" id="158764at2"/>
<dbReference type="AlphaFoldDB" id="A0A0P6YK07"/>
<evidence type="ECO:0000313" key="7">
    <source>
        <dbReference type="Proteomes" id="UP000050277"/>
    </source>
</evidence>
<dbReference type="Pfam" id="PF02674">
    <property type="entry name" value="Colicin_V"/>
    <property type="match status" value="1"/>
</dbReference>
<dbReference type="RefSeq" id="WP_054535829.1">
    <property type="nucleotide sequence ID" value="NZ_LGKP01000025.1"/>
</dbReference>
<dbReference type="Proteomes" id="UP000050277">
    <property type="component" value="Unassembled WGS sequence"/>
</dbReference>
<evidence type="ECO:0000256" key="3">
    <source>
        <dbReference type="ARBA" id="ARBA00022989"/>
    </source>
</evidence>
<organism evidence="6 7">
    <name type="scientific">Herpetosiphon geysericola</name>
    <dbReference type="NCBI Taxonomy" id="70996"/>
    <lineage>
        <taxon>Bacteria</taxon>
        <taxon>Bacillati</taxon>
        <taxon>Chloroflexota</taxon>
        <taxon>Chloroflexia</taxon>
        <taxon>Herpetosiphonales</taxon>
        <taxon>Herpetosiphonaceae</taxon>
        <taxon>Herpetosiphon</taxon>
    </lineage>
</organism>
<dbReference type="STRING" id="70996.SE18_17960"/>
<comment type="subcellular location">
    <subcellularLocation>
        <location evidence="1">Membrane</location>
        <topology evidence="1">Multi-pass membrane protein</topology>
    </subcellularLocation>
</comment>
<evidence type="ECO:0000256" key="1">
    <source>
        <dbReference type="ARBA" id="ARBA00004141"/>
    </source>
</evidence>
<keyword evidence="2 5" id="KW-0812">Transmembrane</keyword>
<evidence type="ECO:0000256" key="5">
    <source>
        <dbReference type="SAM" id="Phobius"/>
    </source>
</evidence>
<feature type="transmembrane region" description="Helical" evidence="5">
    <location>
        <begin position="6"/>
        <end position="21"/>
    </location>
</feature>
<evidence type="ECO:0000256" key="4">
    <source>
        <dbReference type="ARBA" id="ARBA00023136"/>
    </source>
</evidence>
<name>A0A0P6YK07_9CHLR</name>
<comment type="caution">
    <text evidence="6">The sequence shown here is derived from an EMBL/GenBank/DDBJ whole genome shotgun (WGS) entry which is preliminary data.</text>
</comment>
<dbReference type="EMBL" id="LGKP01000025">
    <property type="protein sequence ID" value="KPL85505.1"/>
    <property type="molecule type" value="Genomic_DNA"/>
</dbReference>
<feature type="transmembrane region" description="Helical" evidence="5">
    <location>
        <begin position="98"/>
        <end position="119"/>
    </location>
</feature>
<evidence type="ECO:0000313" key="6">
    <source>
        <dbReference type="EMBL" id="KPL85505.1"/>
    </source>
</evidence>
<feature type="transmembrane region" description="Helical" evidence="5">
    <location>
        <begin position="28"/>
        <end position="45"/>
    </location>
</feature>
<reference evidence="6 7" key="1">
    <citation type="submission" date="2015-07" db="EMBL/GenBank/DDBJ databases">
        <title>Whole genome sequence of Herpetosiphon geysericola DSM 7119.</title>
        <authorList>
            <person name="Hemp J."/>
            <person name="Ward L.M."/>
            <person name="Pace L.A."/>
            <person name="Fischer W.W."/>
        </authorList>
    </citation>
    <scope>NUCLEOTIDE SEQUENCE [LARGE SCALE GENOMIC DNA]</scope>
    <source>
        <strain evidence="6 7">DSM 7119</strain>
    </source>
</reference>
<sequence length="185" mass="20572">MPFVDILLLLFVVIGLFYGFFKGMLKVGIAIIVFYLTVVLSSLYYRPLASFLGKNSSTPFPVLEMLSFLTLLFVLFFILLAVASYTFRYLNVGGKAQFIDKVIGSFLGLILGAMIASIFAMMLRYLFTTNAAAVLDFPAMKFLQSSTRASVLKDVFLNIILPLIYAPVSPIMPESADALFRSVQR</sequence>
<dbReference type="GO" id="GO:0009403">
    <property type="term" value="P:toxin biosynthetic process"/>
    <property type="evidence" value="ECO:0007669"/>
    <property type="project" value="InterPro"/>
</dbReference>
<evidence type="ECO:0000256" key="2">
    <source>
        <dbReference type="ARBA" id="ARBA00022692"/>
    </source>
</evidence>
<protein>
    <recommendedName>
        <fullName evidence="8">Colicin V production protein</fullName>
    </recommendedName>
</protein>
<evidence type="ECO:0008006" key="8">
    <source>
        <dbReference type="Google" id="ProtNLM"/>
    </source>
</evidence>
<proteinExistence type="predicted"/>
<keyword evidence="7" id="KW-1185">Reference proteome</keyword>
<keyword evidence="3 5" id="KW-1133">Transmembrane helix</keyword>
<dbReference type="InterPro" id="IPR003825">
    <property type="entry name" value="Colicin-V_CvpA"/>
</dbReference>